<dbReference type="AlphaFoldDB" id="A0AAD6ZNE6"/>
<gene>
    <name evidence="2" type="ORF">DFH08DRAFT_1022177</name>
</gene>
<feature type="region of interest" description="Disordered" evidence="1">
    <location>
        <begin position="1"/>
        <end position="21"/>
    </location>
</feature>
<protein>
    <recommendedName>
        <fullName evidence="4">F-box domain-containing protein</fullName>
    </recommendedName>
</protein>
<accession>A0AAD6ZNE6</accession>
<dbReference type="EMBL" id="JARIHO010000036">
    <property type="protein sequence ID" value="KAJ7331012.1"/>
    <property type="molecule type" value="Genomic_DNA"/>
</dbReference>
<organism evidence="2 3">
    <name type="scientific">Mycena albidolilacea</name>
    <dbReference type="NCBI Taxonomy" id="1033008"/>
    <lineage>
        <taxon>Eukaryota</taxon>
        <taxon>Fungi</taxon>
        <taxon>Dikarya</taxon>
        <taxon>Basidiomycota</taxon>
        <taxon>Agaricomycotina</taxon>
        <taxon>Agaricomycetes</taxon>
        <taxon>Agaricomycetidae</taxon>
        <taxon>Agaricales</taxon>
        <taxon>Marasmiineae</taxon>
        <taxon>Mycenaceae</taxon>
        <taxon>Mycena</taxon>
    </lineage>
</organism>
<keyword evidence="3" id="KW-1185">Reference proteome</keyword>
<comment type="caution">
    <text evidence="2">The sequence shown here is derived from an EMBL/GenBank/DDBJ whole genome shotgun (WGS) entry which is preliminary data.</text>
</comment>
<name>A0AAD6ZNE6_9AGAR</name>
<evidence type="ECO:0000313" key="2">
    <source>
        <dbReference type="EMBL" id="KAJ7331012.1"/>
    </source>
</evidence>
<dbReference type="InterPro" id="IPR032675">
    <property type="entry name" value="LRR_dom_sf"/>
</dbReference>
<dbReference type="Proteomes" id="UP001218218">
    <property type="component" value="Unassembled WGS sequence"/>
</dbReference>
<proteinExistence type="predicted"/>
<reference evidence="2" key="1">
    <citation type="submission" date="2023-03" db="EMBL/GenBank/DDBJ databases">
        <title>Massive genome expansion in bonnet fungi (Mycena s.s.) driven by repeated elements and novel gene families across ecological guilds.</title>
        <authorList>
            <consortium name="Lawrence Berkeley National Laboratory"/>
            <person name="Harder C.B."/>
            <person name="Miyauchi S."/>
            <person name="Viragh M."/>
            <person name="Kuo A."/>
            <person name="Thoen E."/>
            <person name="Andreopoulos B."/>
            <person name="Lu D."/>
            <person name="Skrede I."/>
            <person name="Drula E."/>
            <person name="Henrissat B."/>
            <person name="Morin E."/>
            <person name="Kohler A."/>
            <person name="Barry K."/>
            <person name="LaButti K."/>
            <person name="Morin E."/>
            <person name="Salamov A."/>
            <person name="Lipzen A."/>
            <person name="Mereny Z."/>
            <person name="Hegedus B."/>
            <person name="Baldrian P."/>
            <person name="Stursova M."/>
            <person name="Weitz H."/>
            <person name="Taylor A."/>
            <person name="Grigoriev I.V."/>
            <person name="Nagy L.G."/>
            <person name="Martin F."/>
            <person name="Kauserud H."/>
        </authorList>
    </citation>
    <scope>NUCLEOTIDE SEQUENCE</scope>
    <source>
        <strain evidence="2">CBHHK002</strain>
    </source>
</reference>
<evidence type="ECO:0000256" key="1">
    <source>
        <dbReference type="SAM" id="MobiDB-lite"/>
    </source>
</evidence>
<evidence type="ECO:0008006" key="4">
    <source>
        <dbReference type="Google" id="ProtNLM"/>
    </source>
</evidence>
<sequence length="432" mass="47594">MPTIHQSPLVPDHHSPQHPRAPANMLETCPELLLEILDVLAVPLASPLTDNFPDCAALLSCSLVCKCWSTPSQRLLFRWVVIDDLWAGSMFSIPKRSCQPITSFLETITADTEKSRWLWRNVLSIVLRPYASEKPSTLLAILINLPNLRELDIIGIACMFSDEELLQLRNLGPSVRSLRVNSDHAGAVTSMRPPAWPAVIRLIKAIPTVRMLDITANTFQAFPPMPELTPPLGLGLLSFKFSSKWVANMGPFVASLVGGRTDYETLQIFSQTQSKIPADLHDIISAHAPHLCSLVVQGQLKDSGVLNLGTHLERFECETIPSDELVAAILRTIQALAVTNTTPDPALVARVRRPLGSAAPPSYISAAYLTEQLGSFPSLRVFRWMGSTAHPGFAAFRERCSSLGIELRSNSAKVDLSDDEVQFSSRRRVLQL</sequence>
<dbReference type="Gene3D" id="3.80.10.10">
    <property type="entry name" value="Ribonuclease Inhibitor"/>
    <property type="match status" value="1"/>
</dbReference>
<evidence type="ECO:0000313" key="3">
    <source>
        <dbReference type="Proteomes" id="UP001218218"/>
    </source>
</evidence>